<dbReference type="InParanoid" id="A0A369J528"/>
<proteinExistence type="predicted"/>
<name>A0A369J528_HYPMA</name>
<feature type="region of interest" description="Disordered" evidence="1">
    <location>
        <begin position="29"/>
        <end position="76"/>
    </location>
</feature>
<evidence type="ECO:0000313" key="2">
    <source>
        <dbReference type="EMBL" id="RDB16270.1"/>
    </source>
</evidence>
<protein>
    <submittedName>
        <fullName evidence="2">Uncharacterized protein</fullName>
    </submittedName>
</protein>
<dbReference type="AlphaFoldDB" id="A0A369J528"/>
<dbReference type="EMBL" id="LUEZ02000126">
    <property type="protein sequence ID" value="RDB16270.1"/>
    <property type="molecule type" value="Genomic_DNA"/>
</dbReference>
<dbReference type="Proteomes" id="UP000076154">
    <property type="component" value="Unassembled WGS sequence"/>
</dbReference>
<gene>
    <name evidence="2" type="ORF">Hypma_003009</name>
</gene>
<accession>A0A369J528</accession>
<evidence type="ECO:0000256" key="1">
    <source>
        <dbReference type="SAM" id="MobiDB-lite"/>
    </source>
</evidence>
<reference evidence="2" key="1">
    <citation type="submission" date="2018-04" db="EMBL/GenBank/DDBJ databases">
        <title>Whole genome sequencing of Hypsizygus marmoreus.</title>
        <authorList>
            <person name="Choi I.-G."/>
            <person name="Min B."/>
            <person name="Kim J.-G."/>
            <person name="Kim S."/>
            <person name="Oh Y.-L."/>
            <person name="Kong W.-S."/>
            <person name="Park H."/>
            <person name="Jeong J."/>
            <person name="Song E.-S."/>
        </authorList>
    </citation>
    <scope>NUCLEOTIDE SEQUENCE [LARGE SCALE GENOMIC DNA]</scope>
    <source>
        <strain evidence="2">51987-8</strain>
    </source>
</reference>
<keyword evidence="3" id="KW-1185">Reference proteome</keyword>
<comment type="caution">
    <text evidence="2">The sequence shown here is derived from an EMBL/GenBank/DDBJ whole genome shotgun (WGS) entry which is preliminary data.</text>
</comment>
<evidence type="ECO:0000313" key="3">
    <source>
        <dbReference type="Proteomes" id="UP000076154"/>
    </source>
</evidence>
<sequence>MPIPPLDIELPPLNPGSISAAFSKEKAAAASASSIEDQLAANMSHPSSSRKPFIQEEIDPESPDRTPVNPAKPLKPVLRHVDDLSDIQDERSISKSLLLATGNGSSAPRGSSVFTSPAEQFCDFDTIGKMKFHTTSSHIQ</sequence>
<organism evidence="2 3">
    <name type="scientific">Hypsizygus marmoreus</name>
    <name type="common">White beech mushroom</name>
    <name type="synonym">Agaricus marmoreus</name>
    <dbReference type="NCBI Taxonomy" id="39966"/>
    <lineage>
        <taxon>Eukaryota</taxon>
        <taxon>Fungi</taxon>
        <taxon>Dikarya</taxon>
        <taxon>Basidiomycota</taxon>
        <taxon>Agaricomycotina</taxon>
        <taxon>Agaricomycetes</taxon>
        <taxon>Agaricomycetidae</taxon>
        <taxon>Agaricales</taxon>
        <taxon>Tricholomatineae</taxon>
        <taxon>Lyophyllaceae</taxon>
        <taxon>Hypsizygus</taxon>
    </lineage>
</organism>